<evidence type="ECO:0000259" key="2">
    <source>
        <dbReference type="SMART" id="SM00479"/>
    </source>
</evidence>
<feature type="compositionally biased region" description="Low complexity" evidence="1">
    <location>
        <begin position="386"/>
        <end position="396"/>
    </location>
</feature>
<proteinExistence type="predicted"/>
<feature type="compositionally biased region" description="Basic residues" evidence="1">
    <location>
        <begin position="372"/>
        <end position="385"/>
    </location>
</feature>
<dbReference type="Pfam" id="PF00929">
    <property type="entry name" value="RNase_T"/>
    <property type="match status" value="1"/>
</dbReference>
<dbReference type="InterPro" id="IPR036397">
    <property type="entry name" value="RNaseH_sf"/>
</dbReference>
<reference evidence="3" key="1">
    <citation type="submission" date="2020-10" db="EMBL/GenBank/DDBJ databases">
        <authorList>
            <person name="Gilroy R."/>
        </authorList>
    </citation>
    <scope>NUCLEOTIDE SEQUENCE</scope>
    <source>
        <strain evidence="3">9366</strain>
    </source>
</reference>
<dbReference type="SUPFAM" id="SSF53098">
    <property type="entry name" value="Ribonuclease H-like"/>
    <property type="match status" value="1"/>
</dbReference>
<dbReference type="GO" id="GO:0004527">
    <property type="term" value="F:exonuclease activity"/>
    <property type="evidence" value="ECO:0007669"/>
    <property type="project" value="UniProtKB-ARBA"/>
</dbReference>
<feature type="domain" description="Exonuclease" evidence="2">
    <location>
        <begin position="2"/>
        <end position="178"/>
    </location>
</feature>
<dbReference type="InterPro" id="IPR012337">
    <property type="entry name" value="RNaseH-like_sf"/>
</dbReference>
<dbReference type="AlphaFoldDB" id="A0A9D1MMY7"/>
<name>A0A9D1MMY7_9FIRM</name>
<evidence type="ECO:0000313" key="4">
    <source>
        <dbReference type="Proteomes" id="UP000824145"/>
    </source>
</evidence>
<dbReference type="EMBL" id="DVNJ01000029">
    <property type="protein sequence ID" value="HIU63105.1"/>
    <property type="molecule type" value="Genomic_DNA"/>
</dbReference>
<dbReference type="Gene3D" id="3.30.420.10">
    <property type="entry name" value="Ribonuclease H-like superfamily/Ribonuclease H"/>
    <property type="match status" value="1"/>
</dbReference>
<evidence type="ECO:0000313" key="3">
    <source>
        <dbReference type="EMBL" id="HIU63105.1"/>
    </source>
</evidence>
<reference evidence="3" key="2">
    <citation type="journal article" date="2021" name="PeerJ">
        <title>Extensive microbial diversity within the chicken gut microbiome revealed by metagenomics and culture.</title>
        <authorList>
            <person name="Gilroy R."/>
            <person name="Ravi A."/>
            <person name="Getino M."/>
            <person name="Pursley I."/>
            <person name="Horton D.L."/>
            <person name="Alikhan N.F."/>
            <person name="Baker D."/>
            <person name="Gharbi K."/>
            <person name="Hall N."/>
            <person name="Watson M."/>
            <person name="Adriaenssens E.M."/>
            <person name="Foster-Nyarko E."/>
            <person name="Jarju S."/>
            <person name="Secka A."/>
            <person name="Antonio M."/>
            <person name="Oren A."/>
            <person name="Chaudhuri R.R."/>
            <person name="La Ragione R."/>
            <person name="Hildebrand F."/>
            <person name="Pallen M.J."/>
        </authorList>
    </citation>
    <scope>NUCLEOTIDE SEQUENCE</scope>
    <source>
        <strain evidence="3">9366</strain>
    </source>
</reference>
<feature type="region of interest" description="Disordered" evidence="1">
    <location>
        <begin position="349"/>
        <end position="396"/>
    </location>
</feature>
<dbReference type="Proteomes" id="UP000824145">
    <property type="component" value="Unassembled WGS sequence"/>
</dbReference>
<feature type="compositionally biased region" description="Low complexity" evidence="1">
    <location>
        <begin position="358"/>
        <end position="370"/>
    </location>
</feature>
<dbReference type="GO" id="GO:0003676">
    <property type="term" value="F:nucleic acid binding"/>
    <property type="evidence" value="ECO:0007669"/>
    <property type="project" value="InterPro"/>
</dbReference>
<dbReference type="InterPro" id="IPR013520">
    <property type="entry name" value="Ribonucl_H"/>
</dbReference>
<gene>
    <name evidence="3" type="ORF">IAB07_05015</name>
</gene>
<accession>A0A9D1MMY7</accession>
<comment type="caution">
    <text evidence="3">The sequence shown here is derived from an EMBL/GenBank/DDBJ whole genome shotgun (WGS) entry which is preliminary data.</text>
</comment>
<protein>
    <recommendedName>
        <fullName evidence="2">Exonuclease domain-containing protein</fullName>
    </recommendedName>
</protein>
<evidence type="ECO:0000256" key="1">
    <source>
        <dbReference type="SAM" id="MobiDB-lite"/>
    </source>
</evidence>
<sequence length="396" mass="45289">MRYLFYDVECSNCFNGEGKICSFGYVITDEQFNLLKKEDIVMNPASRFYLRRKEGRPEIELAYSEEYFRSQPKFDKFYDKIRDMLEDPDQIVMGHSILNDVKHLAYQCKRYKLPCINYRFGDSQLVYKKLVQNGAGGQVGLARICEEFGIDPEHLHRSDDDAWATMEFMRIICEQRHVSLYRLLSDNPECTGEINDFEITMNGVSVTRSKRFLQRMLEEYVKSLKPAEGGELTGKRFCLSRKFERDNADLCGYFAKKCFELGGKYTRNAMRCNVLVSADDEPCTREKAILADAKMKQRVKIISLDEFKDMLHIGEDEMPAAAAFSLADVVTLPAVAYGKPLKMTIGEAHMGKKKKSAQKSSAPAPAGEAQQPKKKKKRRRRKKKPAQSAASDGEKA</sequence>
<dbReference type="SMART" id="SM00479">
    <property type="entry name" value="EXOIII"/>
    <property type="match status" value="1"/>
</dbReference>
<organism evidence="3 4">
    <name type="scientific">Candidatus Caccalectryoclostridium excrementigallinarum</name>
    <dbReference type="NCBI Taxonomy" id="2840710"/>
    <lineage>
        <taxon>Bacteria</taxon>
        <taxon>Bacillati</taxon>
        <taxon>Bacillota</taxon>
        <taxon>Clostridia</taxon>
        <taxon>Christensenellales</taxon>
        <taxon>Christensenellaceae</taxon>
        <taxon>Christensenellaceae incertae sedis</taxon>
        <taxon>Candidatus Caccalectryoclostridium</taxon>
    </lineage>
</organism>